<dbReference type="Gramene" id="AET7Gv20247300.4">
    <property type="protein sequence ID" value="AET7Gv20247300.4"/>
    <property type="gene ID" value="AET7Gv20247300"/>
</dbReference>
<reference evidence="2" key="4">
    <citation type="submission" date="2019-03" db="UniProtKB">
        <authorList>
            <consortium name="EnsemblPlants"/>
        </authorList>
    </citation>
    <scope>IDENTIFICATION</scope>
</reference>
<organism evidence="2 3">
    <name type="scientific">Aegilops tauschii subsp. strangulata</name>
    <name type="common">Goatgrass</name>
    <dbReference type="NCBI Taxonomy" id="200361"/>
    <lineage>
        <taxon>Eukaryota</taxon>
        <taxon>Viridiplantae</taxon>
        <taxon>Streptophyta</taxon>
        <taxon>Embryophyta</taxon>
        <taxon>Tracheophyta</taxon>
        <taxon>Spermatophyta</taxon>
        <taxon>Magnoliopsida</taxon>
        <taxon>Liliopsida</taxon>
        <taxon>Poales</taxon>
        <taxon>Poaceae</taxon>
        <taxon>BOP clade</taxon>
        <taxon>Pooideae</taxon>
        <taxon>Triticodae</taxon>
        <taxon>Triticeae</taxon>
        <taxon>Triticinae</taxon>
        <taxon>Aegilops</taxon>
    </lineage>
</organism>
<proteinExistence type="predicted"/>
<protein>
    <submittedName>
        <fullName evidence="2">Uncharacterized protein</fullName>
    </submittedName>
</protein>
<accession>A0A453QN02</accession>
<name>A0A453QN02_AEGTS</name>
<evidence type="ECO:0000313" key="3">
    <source>
        <dbReference type="Proteomes" id="UP000015105"/>
    </source>
</evidence>
<feature type="compositionally biased region" description="Low complexity" evidence="1">
    <location>
        <begin position="134"/>
        <end position="143"/>
    </location>
</feature>
<feature type="compositionally biased region" description="Basic and acidic residues" evidence="1">
    <location>
        <begin position="121"/>
        <end position="133"/>
    </location>
</feature>
<feature type="region of interest" description="Disordered" evidence="1">
    <location>
        <begin position="38"/>
        <end position="158"/>
    </location>
</feature>
<reference evidence="3" key="2">
    <citation type="journal article" date="2017" name="Nat. Plants">
        <title>The Aegilops tauschii genome reveals multiple impacts of transposons.</title>
        <authorList>
            <person name="Zhao G."/>
            <person name="Zou C."/>
            <person name="Li K."/>
            <person name="Wang K."/>
            <person name="Li T."/>
            <person name="Gao L."/>
            <person name="Zhang X."/>
            <person name="Wang H."/>
            <person name="Yang Z."/>
            <person name="Liu X."/>
            <person name="Jiang W."/>
            <person name="Mao L."/>
            <person name="Kong X."/>
            <person name="Jiao Y."/>
            <person name="Jia J."/>
        </authorList>
    </citation>
    <scope>NUCLEOTIDE SEQUENCE [LARGE SCALE GENOMIC DNA]</scope>
    <source>
        <strain evidence="3">cv. AL8/78</strain>
    </source>
</reference>
<reference evidence="2" key="5">
    <citation type="journal article" date="2021" name="G3 (Bethesda)">
        <title>Aegilops tauschii genome assembly Aet v5.0 features greater sequence contiguity and improved annotation.</title>
        <authorList>
            <person name="Wang L."/>
            <person name="Zhu T."/>
            <person name="Rodriguez J.C."/>
            <person name="Deal K.R."/>
            <person name="Dubcovsky J."/>
            <person name="McGuire P.E."/>
            <person name="Lux T."/>
            <person name="Spannagl M."/>
            <person name="Mayer K.F.X."/>
            <person name="Baldrich P."/>
            <person name="Meyers B.C."/>
            <person name="Huo N."/>
            <person name="Gu Y.Q."/>
            <person name="Zhou H."/>
            <person name="Devos K.M."/>
            <person name="Bennetzen J.L."/>
            <person name="Unver T."/>
            <person name="Budak H."/>
            <person name="Gulick P.J."/>
            <person name="Galiba G."/>
            <person name="Kalapos B."/>
            <person name="Nelson D.R."/>
            <person name="Li P."/>
            <person name="You F.M."/>
            <person name="Luo M.C."/>
            <person name="Dvorak J."/>
        </authorList>
    </citation>
    <scope>NUCLEOTIDE SEQUENCE [LARGE SCALE GENOMIC DNA]</scope>
    <source>
        <strain evidence="2">cv. AL8/78</strain>
    </source>
</reference>
<evidence type="ECO:0000313" key="2">
    <source>
        <dbReference type="EnsemblPlants" id="AET7Gv20247300.3"/>
    </source>
</evidence>
<dbReference type="Gramene" id="AET7Gv20247300.3">
    <property type="protein sequence ID" value="AET7Gv20247300.3"/>
    <property type="gene ID" value="AET7Gv20247300"/>
</dbReference>
<reference evidence="2" key="3">
    <citation type="journal article" date="2017" name="Nature">
        <title>Genome sequence of the progenitor of the wheat D genome Aegilops tauschii.</title>
        <authorList>
            <person name="Luo M.C."/>
            <person name="Gu Y.Q."/>
            <person name="Puiu D."/>
            <person name="Wang H."/>
            <person name="Twardziok S.O."/>
            <person name="Deal K.R."/>
            <person name="Huo N."/>
            <person name="Zhu T."/>
            <person name="Wang L."/>
            <person name="Wang Y."/>
            <person name="McGuire P.E."/>
            <person name="Liu S."/>
            <person name="Long H."/>
            <person name="Ramasamy R.K."/>
            <person name="Rodriguez J.C."/>
            <person name="Van S.L."/>
            <person name="Yuan L."/>
            <person name="Wang Z."/>
            <person name="Xia Z."/>
            <person name="Xiao L."/>
            <person name="Anderson O.D."/>
            <person name="Ouyang S."/>
            <person name="Liang Y."/>
            <person name="Zimin A.V."/>
            <person name="Pertea G."/>
            <person name="Qi P."/>
            <person name="Bennetzen J.L."/>
            <person name="Dai X."/>
            <person name="Dawson M.W."/>
            <person name="Muller H.G."/>
            <person name="Kugler K."/>
            <person name="Rivarola-Duarte L."/>
            <person name="Spannagl M."/>
            <person name="Mayer K.F.X."/>
            <person name="Lu F.H."/>
            <person name="Bevan M.W."/>
            <person name="Leroy P."/>
            <person name="Li P."/>
            <person name="You F.M."/>
            <person name="Sun Q."/>
            <person name="Liu Z."/>
            <person name="Lyons E."/>
            <person name="Wicker T."/>
            <person name="Salzberg S.L."/>
            <person name="Devos K.M."/>
            <person name="Dvorak J."/>
        </authorList>
    </citation>
    <scope>NUCLEOTIDE SEQUENCE [LARGE SCALE GENOMIC DNA]</scope>
    <source>
        <strain evidence="2">cv. AL8/78</strain>
    </source>
</reference>
<dbReference type="EnsemblPlants" id="AET7Gv20247300.3">
    <property type="protein sequence ID" value="AET7Gv20247300.3"/>
    <property type="gene ID" value="AET7Gv20247300"/>
</dbReference>
<evidence type="ECO:0000256" key="1">
    <source>
        <dbReference type="SAM" id="MobiDB-lite"/>
    </source>
</evidence>
<dbReference type="EnsemblPlants" id="AET7Gv20247300.4">
    <property type="protein sequence ID" value="AET7Gv20247300.4"/>
    <property type="gene ID" value="AET7Gv20247300"/>
</dbReference>
<feature type="compositionally biased region" description="Basic and acidic residues" evidence="1">
    <location>
        <begin position="148"/>
        <end position="158"/>
    </location>
</feature>
<feature type="compositionally biased region" description="Low complexity" evidence="1">
    <location>
        <begin position="82"/>
        <end position="94"/>
    </location>
</feature>
<dbReference type="AlphaFoldDB" id="A0A453QN02"/>
<keyword evidence="3" id="KW-1185">Reference proteome</keyword>
<dbReference type="Proteomes" id="UP000015105">
    <property type="component" value="Chromosome 7D"/>
</dbReference>
<sequence>ESSGPKYIGLGPNRLTPMFKTGPKECYCTVLSSPTKLSQFSLKKRKPKPSCTTTTRGGRRQLSDAVAPAVGCGVRRRRGGSRRSSVDAVATERAGGVGAGAARMPAPSAQSTATGSKRRPHATEGEQEVEARSRASLSPSLPRVYSGAKREKLQADLL</sequence>
<reference evidence="3" key="1">
    <citation type="journal article" date="2014" name="Science">
        <title>Ancient hybridizations among the ancestral genomes of bread wheat.</title>
        <authorList>
            <consortium name="International Wheat Genome Sequencing Consortium,"/>
            <person name="Marcussen T."/>
            <person name="Sandve S.R."/>
            <person name="Heier L."/>
            <person name="Spannagl M."/>
            <person name="Pfeifer M."/>
            <person name="Jakobsen K.S."/>
            <person name="Wulff B.B."/>
            <person name="Steuernagel B."/>
            <person name="Mayer K.F."/>
            <person name="Olsen O.A."/>
        </authorList>
    </citation>
    <scope>NUCLEOTIDE SEQUENCE [LARGE SCALE GENOMIC DNA]</scope>
    <source>
        <strain evidence="3">cv. AL8/78</strain>
    </source>
</reference>